<dbReference type="InterPro" id="IPR055768">
    <property type="entry name" value="DUF7344"/>
</dbReference>
<name>A0A2A2FJQ5_9EURY</name>
<dbReference type="SUPFAM" id="SSF46785">
    <property type="entry name" value="Winged helix' DNA-binding domain"/>
    <property type="match status" value="1"/>
</dbReference>
<comment type="caution">
    <text evidence="2">The sequence shown here is derived from an EMBL/GenBank/DDBJ whole genome shotgun (WGS) entry which is preliminary data.</text>
</comment>
<proteinExistence type="predicted"/>
<accession>A0A2A2FJQ5</accession>
<protein>
    <recommendedName>
        <fullName evidence="1">DUF7344 domain-containing protein</fullName>
    </recommendedName>
</protein>
<dbReference type="Gene3D" id="1.10.10.10">
    <property type="entry name" value="Winged helix-like DNA-binding domain superfamily/Winged helix DNA-binding domain"/>
    <property type="match status" value="1"/>
</dbReference>
<keyword evidence="3" id="KW-1185">Reference proteome</keyword>
<organism evidence="2 3">
    <name type="scientific">Halorubrum salipaludis</name>
    <dbReference type="NCBI Taxonomy" id="2032630"/>
    <lineage>
        <taxon>Archaea</taxon>
        <taxon>Methanobacteriati</taxon>
        <taxon>Methanobacteriota</taxon>
        <taxon>Stenosarchaea group</taxon>
        <taxon>Halobacteria</taxon>
        <taxon>Halobacteriales</taxon>
        <taxon>Haloferacaceae</taxon>
        <taxon>Halorubrum</taxon>
    </lineage>
</organism>
<reference evidence="2 3" key="1">
    <citation type="submission" date="2017-08" db="EMBL/GenBank/DDBJ databases">
        <title>The strain WRN001 was isolated from Binhai saline alkaline soil, Tianjin, China.</title>
        <authorList>
            <person name="Liu D."/>
            <person name="Zhang G."/>
        </authorList>
    </citation>
    <scope>NUCLEOTIDE SEQUENCE [LARGE SCALE GENOMIC DNA]</scope>
    <source>
        <strain evidence="2 3">WN019</strain>
    </source>
</reference>
<dbReference type="AlphaFoldDB" id="A0A2A2FJQ5"/>
<dbReference type="EMBL" id="NSKC01000002">
    <property type="protein sequence ID" value="PAU84984.1"/>
    <property type="molecule type" value="Genomic_DNA"/>
</dbReference>
<gene>
    <name evidence="2" type="ORF">CK500_05140</name>
</gene>
<dbReference type="Pfam" id="PF24035">
    <property type="entry name" value="DUF7344"/>
    <property type="match status" value="1"/>
</dbReference>
<sequence length="107" mass="12451">MRYSFETVLDLLSCPNRRTLLYYLKSRPAGEIPLDRLVEDVCDIERSLPVREASPREEVRTELVRQHLPKLHEAGVIQFDEGSETVRYTPNEGLESFLRYVETIELG</sequence>
<dbReference type="InterPro" id="IPR036388">
    <property type="entry name" value="WH-like_DNA-bd_sf"/>
</dbReference>
<feature type="domain" description="DUF7344" evidence="1">
    <location>
        <begin position="10"/>
        <end position="87"/>
    </location>
</feature>
<evidence type="ECO:0000259" key="1">
    <source>
        <dbReference type="Pfam" id="PF24035"/>
    </source>
</evidence>
<dbReference type="InterPro" id="IPR036390">
    <property type="entry name" value="WH_DNA-bd_sf"/>
</dbReference>
<evidence type="ECO:0000313" key="3">
    <source>
        <dbReference type="Proteomes" id="UP000218083"/>
    </source>
</evidence>
<evidence type="ECO:0000313" key="2">
    <source>
        <dbReference type="EMBL" id="PAU84984.1"/>
    </source>
</evidence>
<dbReference type="Proteomes" id="UP000218083">
    <property type="component" value="Unassembled WGS sequence"/>
</dbReference>